<reference evidence="1" key="1">
    <citation type="submission" date="2022-12" db="EMBL/GenBank/DDBJ databases">
        <authorList>
            <person name="Petersen C."/>
        </authorList>
    </citation>
    <scope>NUCLEOTIDE SEQUENCE</scope>
    <source>
        <strain evidence="1">IBT 35673</strain>
    </source>
</reference>
<evidence type="ECO:0000313" key="1">
    <source>
        <dbReference type="EMBL" id="KAJ5322457.1"/>
    </source>
</evidence>
<reference evidence="1" key="2">
    <citation type="journal article" date="2023" name="IMA Fungus">
        <title>Comparative genomic study of the Penicillium genus elucidates a diverse pangenome and 15 lateral gene transfer events.</title>
        <authorList>
            <person name="Petersen C."/>
            <person name="Sorensen T."/>
            <person name="Nielsen M.R."/>
            <person name="Sondergaard T.E."/>
            <person name="Sorensen J.L."/>
            <person name="Fitzpatrick D.A."/>
            <person name="Frisvad J.C."/>
            <person name="Nielsen K.L."/>
        </authorList>
    </citation>
    <scope>NUCLEOTIDE SEQUENCE</scope>
    <source>
        <strain evidence="1">IBT 35673</strain>
    </source>
</reference>
<name>A0A9W9U6W7_PENBR</name>
<evidence type="ECO:0000313" key="2">
    <source>
        <dbReference type="Proteomes" id="UP001147695"/>
    </source>
</evidence>
<comment type="caution">
    <text evidence="1">The sequence shown here is derived from an EMBL/GenBank/DDBJ whole genome shotgun (WGS) entry which is preliminary data.</text>
</comment>
<gene>
    <name evidence="1" type="ORF">N7452_010746</name>
</gene>
<sequence>MDRLPIEMLVLIGDHIQDSEYRHGILLNLSLCCRHFHNVFQPMIYHSIEWCDPMMSVGFIRFIMRLWRQPELASKVRRLDIDWYDIDYHDSHECGPRPRKKPAIDKLKEDTNVVSFIQDALDVIFTPEEKGMRSEWEKHLDPNNLCTESWLGLLLVRTNNIQTIVFTHHESQLMSDILHKAANRQRPFHKATPFPHLQEVRGGAAWEKAWIDSVFFTPFFYFPAVRKIYGSVIGEDKYEENMTLDKSYCSNQVREIIIDELYWSRDMLDWFEACTKLERVSVNIDIQEEKVIDEMPDHLKFDASLYRTGLLHSAATLKSLRINYGSLYRNRLEEHDALDAPFGSFREFVVVEDIAVRHSHLMNTRPLVEILPISLKRLEINHLMDDDDDDDDDDLVHLISELSDLVRQGCCENLEQLLLQTDLDNGCPHLDALKLECEARGVFLGYSETED</sequence>
<protein>
    <recommendedName>
        <fullName evidence="3">F-box domain-containing protein</fullName>
    </recommendedName>
</protein>
<dbReference type="EMBL" id="JAPZBQ010000006">
    <property type="protein sequence ID" value="KAJ5322457.1"/>
    <property type="molecule type" value="Genomic_DNA"/>
</dbReference>
<evidence type="ECO:0008006" key="3">
    <source>
        <dbReference type="Google" id="ProtNLM"/>
    </source>
</evidence>
<proteinExistence type="predicted"/>
<dbReference type="Proteomes" id="UP001147695">
    <property type="component" value="Unassembled WGS sequence"/>
</dbReference>
<organism evidence="1 2">
    <name type="scientific">Penicillium brevicompactum</name>
    <dbReference type="NCBI Taxonomy" id="5074"/>
    <lineage>
        <taxon>Eukaryota</taxon>
        <taxon>Fungi</taxon>
        <taxon>Dikarya</taxon>
        <taxon>Ascomycota</taxon>
        <taxon>Pezizomycotina</taxon>
        <taxon>Eurotiomycetes</taxon>
        <taxon>Eurotiomycetidae</taxon>
        <taxon>Eurotiales</taxon>
        <taxon>Aspergillaceae</taxon>
        <taxon>Penicillium</taxon>
    </lineage>
</organism>
<dbReference type="AlphaFoldDB" id="A0A9W9U6W7"/>
<accession>A0A9W9U6W7</accession>